<evidence type="ECO:0000256" key="3">
    <source>
        <dbReference type="ARBA" id="ARBA00022833"/>
    </source>
</evidence>
<feature type="domain" description="C2H2-type" evidence="6">
    <location>
        <begin position="216"/>
        <end position="245"/>
    </location>
</feature>
<evidence type="ECO:0000256" key="5">
    <source>
        <dbReference type="PROSITE-ProRule" id="PRU00042"/>
    </source>
</evidence>
<protein>
    <recommendedName>
        <fullName evidence="6">C2H2-type domain-containing protein</fullName>
    </recommendedName>
</protein>
<dbReference type="Proteomes" id="UP000027135">
    <property type="component" value="Unassembled WGS sequence"/>
</dbReference>
<dbReference type="SMART" id="SM00355">
    <property type="entry name" value="ZnF_C2H2"/>
    <property type="match status" value="3"/>
</dbReference>
<gene>
    <name evidence="7" type="ORF">L798_10574</name>
</gene>
<dbReference type="InterPro" id="IPR040048">
    <property type="entry name" value="ZNF277"/>
</dbReference>
<dbReference type="PROSITE" id="PS00028">
    <property type="entry name" value="ZINC_FINGER_C2H2_1"/>
    <property type="match status" value="1"/>
</dbReference>
<dbReference type="Gene3D" id="3.30.160.60">
    <property type="entry name" value="Classic Zinc Finger"/>
    <property type="match status" value="1"/>
</dbReference>
<comment type="similarity">
    <text evidence="4">Belongs to the ZNF277 family.</text>
</comment>
<evidence type="ECO:0000256" key="4">
    <source>
        <dbReference type="ARBA" id="ARBA00034119"/>
    </source>
</evidence>
<dbReference type="InterPro" id="IPR036236">
    <property type="entry name" value="Znf_C2H2_sf"/>
</dbReference>
<evidence type="ECO:0000313" key="8">
    <source>
        <dbReference type="Proteomes" id="UP000027135"/>
    </source>
</evidence>
<dbReference type="eggNOG" id="KOG2482">
    <property type="taxonomic scope" value="Eukaryota"/>
</dbReference>
<dbReference type="STRING" id="136037.A0A067RAB2"/>
<sequence>MRNVFFCECLCAMNSDWNPDRKDMDAFGPLTFSHSSKNAFHRIFKDEKIASCLFCTKTFVLPQDKTLFSTHLFRCHQFKIADTEKIASVSMYCEYWRSRFQTEPPEKICSRMISDTRDDGSRVSFLLLGDFVPEDKKLREDLQNKQLRWALRQQTIEREDKSFSRGCLMCRLQFIGCRADYLCHLSLLHNLQLGRPENLVFVDELLDLIELKIRSLQCLFCSKIFKNQIVLKEHMRKKQHKKINPKDTEFDKFYMINYLEVGKDWRQIQNEPDDELSNVENSDGYVSDGDWSDWQEDEDPVVCLFCDISSTFDNILSHMNDAHGFDFTRICVETVMDFYQQVKVVNYVRRQVYTGHCPCCNETLPNREKLLEHMNVKNHFVMPQKQLWDHPEYFFPTYENDSFLCHLNDCHDDIAELHLTQQMKEKCQVGSC</sequence>
<evidence type="ECO:0000256" key="2">
    <source>
        <dbReference type="ARBA" id="ARBA00022771"/>
    </source>
</evidence>
<keyword evidence="3" id="KW-0862">Zinc</keyword>
<evidence type="ECO:0000256" key="1">
    <source>
        <dbReference type="ARBA" id="ARBA00022723"/>
    </source>
</evidence>
<evidence type="ECO:0000313" key="7">
    <source>
        <dbReference type="EMBL" id="KDR15508.1"/>
    </source>
</evidence>
<accession>A0A067RAB2</accession>
<keyword evidence="8" id="KW-1185">Reference proteome</keyword>
<evidence type="ECO:0000259" key="6">
    <source>
        <dbReference type="PROSITE" id="PS50157"/>
    </source>
</evidence>
<organism evidence="7 8">
    <name type="scientific">Zootermopsis nevadensis</name>
    <name type="common">Dampwood termite</name>
    <dbReference type="NCBI Taxonomy" id="136037"/>
    <lineage>
        <taxon>Eukaryota</taxon>
        <taxon>Metazoa</taxon>
        <taxon>Ecdysozoa</taxon>
        <taxon>Arthropoda</taxon>
        <taxon>Hexapoda</taxon>
        <taxon>Insecta</taxon>
        <taxon>Pterygota</taxon>
        <taxon>Neoptera</taxon>
        <taxon>Polyneoptera</taxon>
        <taxon>Dictyoptera</taxon>
        <taxon>Blattodea</taxon>
        <taxon>Blattoidea</taxon>
        <taxon>Termitoidae</taxon>
        <taxon>Termopsidae</taxon>
        <taxon>Zootermopsis</taxon>
    </lineage>
</organism>
<dbReference type="Pfam" id="PF12756">
    <property type="entry name" value="zf-C2H2_2"/>
    <property type="match status" value="2"/>
</dbReference>
<dbReference type="OMA" id="WDKPEFF"/>
<dbReference type="PANTHER" id="PTHR13267:SF3">
    <property type="entry name" value="ZINC FINGER PROTEIN 277"/>
    <property type="match status" value="1"/>
</dbReference>
<proteinExistence type="inferred from homology"/>
<keyword evidence="1" id="KW-0479">Metal-binding</keyword>
<dbReference type="PROSITE" id="PS50157">
    <property type="entry name" value="ZINC_FINGER_C2H2_2"/>
    <property type="match status" value="1"/>
</dbReference>
<dbReference type="AlphaFoldDB" id="A0A067RAB2"/>
<dbReference type="SUPFAM" id="SSF57667">
    <property type="entry name" value="beta-beta-alpha zinc fingers"/>
    <property type="match status" value="2"/>
</dbReference>
<reference evidence="7 8" key="1">
    <citation type="journal article" date="2014" name="Nat. Commun.">
        <title>Molecular traces of alternative social organization in a termite genome.</title>
        <authorList>
            <person name="Terrapon N."/>
            <person name="Li C."/>
            <person name="Robertson H.M."/>
            <person name="Ji L."/>
            <person name="Meng X."/>
            <person name="Booth W."/>
            <person name="Chen Z."/>
            <person name="Childers C.P."/>
            <person name="Glastad K.M."/>
            <person name="Gokhale K."/>
            <person name="Gowin J."/>
            <person name="Gronenberg W."/>
            <person name="Hermansen R.A."/>
            <person name="Hu H."/>
            <person name="Hunt B.G."/>
            <person name="Huylmans A.K."/>
            <person name="Khalil S.M."/>
            <person name="Mitchell R.D."/>
            <person name="Munoz-Torres M.C."/>
            <person name="Mustard J.A."/>
            <person name="Pan H."/>
            <person name="Reese J.T."/>
            <person name="Scharf M.E."/>
            <person name="Sun F."/>
            <person name="Vogel H."/>
            <person name="Xiao J."/>
            <person name="Yang W."/>
            <person name="Yang Z."/>
            <person name="Yang Z."/>
            <person name="Zhou J."/>
            <person name="Zhu J."/>
            <person name="Brent C.S."/>
            <person name="Elsik C.G."/>
            <person name="Goodisman M.A."/>
            <person name="Liberles D.A."/>
            <person name="Roe R.M."/>
            <person name="Vargo E.L."/>
            <person name="Vilcinskas A."/>
            <person name="Wang J."/>
            <person name="Bornberg-Bauer E."/>
            <person name="Korb J."/>
            <person name="Zhang G."/>
            <person name="Liebig J."/>
        </authorList>
    </citation>
    <scope>NUCLEOTIDE SEQUENCE [LARGE SCALE GENOMIC DNA]</scope>
    <source>
        <tissue evidence="7">Whole organism</tissue>
    </source>
</reference>
<dbReference type="GO" id="GO:0008270">
    <property type="term" value="F:zinc ion binding"/>
    <property type="evidence" value="ECO:0007669"/>
    <property type="project" value="UniProtKB-KW"/>
</dbReference>
<dbReference type="InParanoid" id="A0A067RAB2"/>
<keyword evidence="2 5" id="KW-0863">Zinc-finger</keyword>
<dbReference type="FunCoup" id="A0A067RAB2">
    <property type="interactions" value="1458"/>
</dbReference>
<dbReference type="EMBL" id="KK852822">
    <property type="protein sequence ID" value="KDR15508.1"/>
    <property type="molecule type" value="Genomic_DNA"/>
</dbReference>
<name>A0A067RAB2_ZOONE</name>
<dbReference type="PANTHER" id="PTHR13267">
    <property type="entry name" value="ZINC FINGER PROTEIN 277"/>
    <property type="match status" value="1"/>
</dbReference>
<dbReference type="InterPro" id="IPR041661">
    <property type="entry name" value="ZN622/Rei1/Reh1_Znf-C2H2"/>
</dbReference>
<dbReference type="InterPro" id="IPR013087">
    <property type="entry name" value="Znf_C2H2_type"/>
</dbReference>
<dbReference type="OrthoDB" id="278606at2759"/>